<dbReference type="InterPro" id="IPR016024">
    <property type="entry name" value="ARM-type_fold"/>
</dbReference>
<feature type="compositionally biased region" description="Polar residues" evidence="1">
    <location>
        <begin position="26"/>
        <end position="36"/>
    </location>
</feature>
<reference evidence="2" key="1">
    <citation type="journal article" date="2023" name="Mol. Biol. Evol.">
        <title>Third-Generation Sequencing Reveals the Adaptive Role of the Epigenome in Three Deep-Sea Polychaetes.</title>
        <authorList>
            <person name="Perez M."/>
            <person name="Aroh O."/>
            <person name="Sun Y."/>
            <person name="Lan Y."/>
            <person name="Juniper S.K."/>
            <person name="Young C.R."/>
            <person name="Angers B."/>
            <person name="Qian P.Y."/>
        </authorList>
    </citation>
    <scope>NUCLEOTIDE SEQUENCE</scope>
    <source>
        <strain evidence="2">R07B-5</strain>
    </source>
</reference>
<dbReference type="Proteomes" id="UP001209878">
    <property type="component" value="Unassembled WGS sequence"/>
</dbReference>
<gene>
    <name evidence="2" type="ORF">NP493_21g07029</name>
</gene>
<feature type="compositionally biased region" description="Polar residues" evidence="1">
    <location>
        <begin position="211"/>
        <end position="220"/>
    </location>
</feature>
<feature type="compositionally biased region" description="Polar residues" evidence="1">
    <location>
        <begin position="1"/>
        <end position="18"/>
    </location>
</feature>
<sequence length="264" mass="28420">MATKSGQRPVVTSRSPHSSAVKGVQSEPTLKTSTSAGARHGRPSDRLNPKTVDPFGSSKKSKSAFASVYNNGGIPCRLVHGSVKHKLAWNTAPEDVSFDTVLVTLAQGLQETVHPYTFVARQGFKELLQVADADVRTQPLLSKLSTSLRAALGHSVAEVFEAGLECLILLSAVVGPALNPHLKMLLIPITKRMMEKKYRERITDGLQQLEQNGGQVSHRQGAQGPGGSQTRRDENSGGITIQGESQPKGDRQRGISPREATIQM</sequence>
<evidence type="ECO:0000313" key="2">
    <source>
        <dbReference type="EMBL" id="KAK2192878.1"/>
    </source>
</evidence>
<dbReference type="AlphaFoldDB" id="A0AAD9UKH2"/>
<dbReference type="InterPro" id="IPR011989">
    <property type="entry name" value="ARM-like"/>
</dbReference>
<keyword evidence="3" id="KW-1185">Reference proteome</keyword>
<evidence type="ECO:0000313" key="3">
    <source>
        <dbReference type="Proteomes" id="UP001209878"/>
    </source>
</evidence>
<feature type="region of interest" description="Disordered" evidence="1">
    <location>
        <begin position="1"/>
        <end position="58"/>
    </location>
</feature>
<evidence type="ECO:0000256" key="1">
    <source>
        <dbReference type="SAM" id="MobiDB-lite"/>
    </source>
</evidence>
<organism evidence="2 3">
    <name type="scientific">Ridgeia piscesae</name>
    <name type="common">Tubeworm</name>
    <dbReference type="NCBI Taxonomy" id="27915"/>
    <lineage>
        <taxon>Eukaryota</taxon>
        <taxon>Metazoa</taxon>
        <taxon>Spiralia</taxon>
        <taxon>Lophotrochozoa</taxon>
        <taxon>Annelida</taxon>
        <taxon>Polychaeta</taxon>
        <taxon>Sedentaria</taxon>
        <taxon>Canalipalpata</taxon>
        <taxon>Sabellida</taxon>
        <taxon>Siboglinidae</taxon>
        <taxon>Ridgeia</taxon>
    </lineage>
</organism>
<proteinExistence type="predicted"/>
<dbReference type="PANTHER" id="PTHR21207:SF1">
    <property type="entry name" value="PACRG-LIKE PROTEIN"/>
    <property type="match status" value="1"/>
</dbReference>
<accession>A0AAD9UKH2</accession>
<dbReference type="PANTHER" id="PTHR21207">
    <property type="entry name" value="PARKIN COREGULATED GENE PROTEIN PARK2 COREGULATED"/>
    <property type="match status" value="1"/>
</dbReference>
<dbReference type="Gene3D" id="1.25.10.10">
    <property type="entry name" value="Leucine-rich Repeat Variant"/>
    <property type="match status" value="1"/>
</dbReference>
<dbReference type="SUPFAM" id="SSF48371">
    <property type="entry name" value="ARM repeat"/>
    <property type="match status" value="1"/>
</dbReference>
<name>A0AAD9UKH2_RIDPI</name>
<evidence type="ECO:0008006" key="4">
    <source>
        <dbReference type="Google" id="ProtNLM"/>
    </source>
</evidence>
<dbReference type="Pfam" id="PF10274">
    <property type="entry name" value="ParcG"/>
    <property type="match status" value="1"/>
</dbReference>
<feature type="region of interest" description="Disordered" evidence="1">
    <location>
        <begin position="211"/>
        <end position="264"/>
    </location>
</feature>
<dbReference type="EMBL" id="JAODUO010000021">
    <property type="protein sequence ID" value="KAK2192878.1"/>
    <property type="molecule type" value="Genomic_DNA"/>
</dbReference>
<dbReference type="InterPro" id="IPR019399">
    <property type="entry name" value="Parkin_co-regulated_protein"/>
</dbReference>
<protein>
    <recommendedName>
        <fullName evidence="4">PACRG-like protein</fullName>
    </recommendedName>
</protein>
<comment type="caution">
    <text evidence="2">The sequence shown here is derived from an EMBL/GenBank/DDBJ whole genome shotgun (WGS) entry which is preliminary data.</text>
</comment>